<feature type="signal peptide" evidence="1">
    <location>
        <begin position="1"/>
        <end position="17"/>
    </location>
</feature>
<dbReference type="Proteomes" id="UP000018144">
    <property type="component" value="Unassembled WGS sequence"/>
</dbReference>
<dbReference type="OrthoDB" id="10420239at2759"/>
<dbReference type="EMBL" id="HF936296">
    <property type="protein sequence ID" value="CCX34043.1"/>
    <property type="molecule type" value="Genomic_DNA"/>
</dbReference>
<name>U4LWT0_PYROM</name>
<keyword evidence="1" id="KW-0732">Signal</keyword>
<accession>U4LWT0</accession>
<proteinExistence type="predicted"/>
<protein>
    <submittedName>
        <fullName evidence="2">Uncharacterized protein</fullName>
    </submittedName>
</protein>
<organism evidence="2 3">
    <name type="scientific">Pyronema omphalodes (strain CBS 100304)</name>
    <name type="common">Pyronema confluens</name>
    <dbReference type="NCBI Taxonomy" id="1076935"/>
    <lineage>
        <taxon>Eukaryota</taxon>
        <taxon>Fungi</taxon>
        <taxon>Dikarya</taxon>
        <taxon>Ascomycota</taxon>
        <taxon>Pezizomycotina</taxon>
        <taxon>Pezizomycetes</taxon>
        <taxon>Pezizales</taxon>
        <taxon>Pyronemataceae</taxon>
        <taxon>Pyronema</taxon>
    </lineage>
</organism>
<evidence type="ECO:0000313" key="2">
    <source>
        <dbReference type="EMBL" id="CCX34043.1"/>
    </source>
</evidence>
<evidence type="ECO:0000256" key="1">
    <source>
        <dbReference type="SAM" id="SignalP"/>
    </source>
</evidence>
<feature type="chain" id="PRO_5004652704" evidence="1">
    <location>
        <begin position="18"/>
        <end position="179"/>
    </location>
</feature>
<gene>
    <name evidence="2" type="ORF">PCON_02521</name>
</gene>
<sequence>MLLHQILTLIFAYLVSSQSFTLSSSRTNQIITISSSNSTDFPRPYLQLSPAYVCPTVFSFDSSSRNITVASSAFPSSLTKKNLYLQKPTKYDPILTPYVGDIDFWLYAFWNTWEITKDGYLRIGIWGRRAEDKRWFACSGGDDKGLEGRVWHLDFLGSKPLPCNGSNFDLRVNFGSGRG</sequence>
<keyword evidence="3" id="KW-1185">Reference proteome</keyword>
<dbReference type="AlphaFoldDB" id="U4LWT0"/>
<reference evidence="2 3" key="1">
    <citation type="journal article" date="2013" name="PLoS Genet.">
        <title>The genome and development-dependent transcriptomes of Pyronema confluens: a window into fungal evolution.</title>
        <authorList>
            <person name="Traeger S."/>
            <person name="Altegoer F."/>
            <person name="Freitag M."/>
            <person name="Gabaldon T."/>
            <person name="Kempken F."/>
            <person name="Kumar A."/>
            <person name="Marcet-Houben M."/>
            <person name="Poggeler S."/>
            <person name="Stajich J.E."/>
            <person name="Nowrousian M."/>
        </authorList>
    </citation>
    <scope>NUCLEOTIDE SEQUENCE [LARGE SCALE GENOMIC DNA]</scope>
    <source>
        <strain evidence="3">CBS 100304</strain>
        <tissue evidence="2">Vegetative mycelium</tissue>
    </source>
</reference>
<evidence type="ECO:0000313" key="3">
    <source>
        <dbReference type="Proteomes" id="UP000018144"/>
    </source>
</evidence>